<sequence>MNGKKIKIEEKGFTLLETLLVLMITSSLLLFSVLSIKNVTETIQIDLFFRELTSKITNMQTHAILHDQTTDIQFYPQNNVIKFRVVDANAQNEFLKETWELDNPYYRLSGTSIKEFAFKKGSGNITKSDRIYIHTTKGEYELVYLMGSGRFEIRERN</sequence>
<reference evidence="4 5" key="1">
    <citation type="submission" date="2016-11" db="EMBL/GenBank/DDBJ databases">
        <authorList>
            <person name="Jaros S."/>
            <person name="Januszkiewicz K."/>
            <person name="Wedrychowicz H."/>
        </authorList>
    </citation>
    <scope>NUCLEOTIDE SEQUENCE [LARGE SCALE GENOMIC DNA]</scope>
    <source>
        <strain evidence="4 5">DSM 15692</strain>
    </source>
</reference>
<dbReference type="OrthoDB" id="2168330at2"/>
<proteinExistence type="predicted"/>
<dbReference type="AlphaFoldDB" id="A0A1M4TRY9"/>
<keyword evidence="5" id="KW-1185">Reference proteome</keyword>
<evidence type="ECO:0000313" key="4">
    <source>
        <dbReference type="EMBL" id="SHE47241.1"/>
    </source>
</evidence>
<keyword evidence="3" id="KW-0812">Transmembrane</keyword>
<feature type="transmembrane region" description="Helical" evidence="3">
    <location>
        <begin position="12"/>
        <end position="34"/>
    </location>
</feature>
<dbReference type="Proteomes" id="UP000184128">
    <property type="component" value="Unassembled WGS sequence"/>
</dbReference>
<dbReference type="STRING" id="1121025.SAMN02745249_00493"/>
<dbReference type="InterPro" id="IPR016785">
    <property type="entry name" value="ComGD"/>
</dbReference>
<protein>
    <submittedName>
        <fullName evidence="4">Prepilin-type N-terminal cleavage/methylation domain-containing protein</fullName>
    </submittedName>
</protein>
<dbReference type="GO" id="GO:0030420">
    <property type="term" value="P:establishment of competence for transformation"/>
    <property type="evidence" value="ECO:0007669"/>
    <property type="project" value="UniProtKB-KW"/>
</dbReference>
<dbReference type="GO" id="GO:0009986">
    <property type="term" value="C:cell surface"/>
    <property type="evidence" value="ECO:0007669"/>
    <property type="project" value="UniProtKB-SubCell"/>
</dbReference>
<evidence type="ECO:0000256" key="2">
    <source>
        <dbReference type="ARBA" id="ARBA00023287"/>
    </source>
</evidence>
<name>A0A1M4TRY9_9LACT</name>
<accession>A0A1M4TRY9</accession>
<keyword evidence="3" id="KW-1133">Transmembrane helix</keyword>
<dbReference type="NCBIfam" id="NF040982">
    <property type="entry name" value="ComGD"/>
    <property type="match status" value="1"/>
</dbReference>
<dbReference type="PROSITE" id="PS00409">
    <property type="entry name" value="PROKAR_NTER_METHYL"/>
    <property type="match status" value="1"/>
</dbReference>
<dbReference type="NCBIfam" id="TIGR02532">
    <property type="entry name" value="IV_pilin_GFxxxE"/>
    <property type="match status" value="1"/>
</dbReference>
<gene>
    <name evidence="4" type="ORF">SAMN02745249_00493</name>
</gene>
<comment type="subcellular location">
    <subcellularLocation>
        <location evidence="1">Cell surface</location>
    </subcellularLocation>
</comment>
<dbReference type="PIRSF" id="PIRSF021292">
    <property type="entry name" value="Competence_ComGD"/>
    <property type="match status" value="1"/>
</dbReference>
<keyword evidence="3" id="KW-0472">Membrane</keyword>
<evidence type="ECO:0000256" key="3">
    <source>
        <dbReference type="SAM" id="Phobius"/>
    </source>
</evidence>
<organism evidence="4 5">
    <name type="scientific">Atopostipes suicloacalis DSM 15692</name>
    <dbReference type="NCBI Taxonomy" id="1121025"/>
    <lineage>
        <taxon>Bacteria</taxon>
        <taxon>Bacillati</taxon>
        <taxon>Bacillota</taxon>
        <taxon>Bacilli</taxon>
        <taxon>Lactobacillales</taxon>
        <taxon>Carnobacteriaceae</taxon>
        <taxon>Atopostipes</taxon>
    </lineage>
</organism>
<dbReference type="InterPro" id="IPR012902">
    <property type="entry name" value="N_methyl_site"/>
</dbReference>
<dbReference type="RefSeq" id="WP_073295817.1">
    <property type="nucleotide sequence ID" value="NZ_FQUF01000006.1"/>
</dbReference>
<dbReference type="EMBL" id="FQUF01000006">
    <property type="protein sequence ID" value="SHE47241.1"/>
    <property type="molecule type" value="Genomic_DNA"/>
</dbReference>
<keyword evidence="2" id="KW-0178">Competence</keyword>
<evidence type="ECO:0000313" key="5">
    <source>
        <dbReference type="Proteomes" id="UP000184128"/>
    </source>
</evidence>
<evidence type="ECO:0000256" key="1">
    <source>
        <dbReference type="ARBA" id="ARBA00004241"/>
    </source>
</evidence>